<feature type="transmembrane region" description="Helical" evidence="1">
    <location>
        <begin position="52"/>
        <end position="69"/>
    </location>
</feature>
<evidence type="ECO:0000313" key="3">
    <source>
        <dbReference type="Proteomes" id="UP000286246"/>
    </source>
</evidence>
<accession>A0A420BL52</accession>
<dbReference type="RefSeq" id="WP_120258902.1">
    <property type="nucleotide sequence ID" value="NZ_RAPY01000001.1"/>
</dbReference>
<dbReference type="AlphaFoldDB" id="A0A420BL52"/>
<gene>
    <name evidence="2" type="ORF">DFQ12_2222</name>
</gene>
<reference evidence="2 3" key="1">
    <citation type="submission" date="2018-09" db="EMBL/GenBank/DDBJ databases">
        <title>Genomic Encyclopedia of Type Strains, Phase III (KMG-III): the genomes of soil and plant-associated and newly described type strains.</title>
        <authorList>
            <person name="Whitman W."/>
        </authorList>
    </citation>
    <scope>NUCLEOTIDE SEQUENCE [LARGE SCALE GENOMIC DNA]</scope>
    <source>
        <strain evidence="2 3">CECT 7938</strain>
    </source>
</reference>
<keyword evidence="1" id="KW-1133">Transmembrane helix</keyword>
<feature type="transmembrane region" description="Helical" evidence="1">
    <location>
        <begin position="151"/>
        <end position="175"/>
    </location>
</feature>
<proteinExistence type="predicted"/>
<organism evidence="2 3">
    <name type="scientific">Sphingobacterium detergens</name>
    <dbReference type="NCBI Taxonomy" id="1145106"/>
    <lineage>
        <taxon>Bacteria</taxon>
        <taxon>Pseudomonadati</taxon>
        <taxon>Bacteroidota</taxon>
        <taxon>Sphingobacteriia</taxon>
        <taxon>Sphingobacteriales</taxon>
        <taxon>Sphingobacteriaceae</taxon>
        <taxon>Sphingobacterium</taxon>
    </lineage>
</organism>
<sequence length="218" mass="25925">MELDQLKYKMQKNSMDGQPTMMHLPENTIEKITTQKSTGLLDLIDQNLRKNMQYRSVLVILALGILLYYYDSTFWGCYLVLGSLVEVVTIYVAHKLRKNIRQNYEADLPLIERFKRIQQLIFAYLRFNKLTGIALYFMLITSLSLKNIHSFNLASILNTTVFFRFALYGLIFYFVHRYFFRKFAKPHQDMLVDLKYYIAELEERPLEDPDERIESNTN</sequence>
<keyword evidence="1" id="KW-0812">Transmembrane</keyword>
<evidence type="ECO:0000256" key="1">
    <source>
        <dbReference type="SAM" id="Phobius"/>
    </source>
</evidence>
<protein>
    <submittedName>
        <fullName evidence="2">Uncharacterized protein</fullName>
    </submittedName>
</protein>
<evidence type="ECO:0000313" key="2">
    <source>
        <dbReference type="EMBL" id="RKE57335.1"/>
    </source>
</evidence>
<keyword evidence="1" id="KW-0472">Membrane</keyword>
<feature type="transmembrane region" description="Helical" evidence="1">
    <location>
        <begin position="75"/>
        <end position="93"/>
    </location>
</feature>
<dbReference type="Proteomes" id="UP000286246">
    <property type="component" value="Unassembled WGS sequence"/>
</dbReference>
<dbReference type="OrthoDB" id="708912at2"/>
<feature type="transmembrane region" description="Helical" evidence="1">
    <location>
        <begin position="123"/>
        <end position="145"/>
    </location>
</feature>
<keyword evidence="3" id="KW-1185">Reference proteome</keyword>
<dbReference type="EMBL" id="RAPY01000001">
    <property type="protein sequence ID" value="RKE57335.1"/>
    <property type="molecule type" value="Genomic_DNA"/>
</dbReference>
<comment type="caution">
    <text evidence="2">The sequence shown here is derived from an EMBL/GenBank/DDBJ whole genome shotgun (WGS) entry which is preliminary data.</text>
</comment>
<name>A0A420BL52_SPHD1</name>